<dbReference type="InterPro" id="IPR036599">
    <property type="entry name" value="DNA_ligase_N_sf"/>
</dbReference>
<dbReference type="GO" id="GO:0003677">
    <property type="term" value="F:DNA binding"/>
    <property type="evidence" value="ECO:0007669"/>
    <property type="project" value="InterPro"/>
</dbReference>
<dbReference type="GO" id="GO:0003910">
    <property type="term" value="F:DNA ligase (ATP) activity"/>
    <property type="evidence" value="ECO:0007669"/>
    <property type="project" value="InterPro"/>
</dbReference>
<evidence type="ECO:0000256" key="2">
    <source>
        <dbReference type="SAM" id="MobiDB-lite"/>
    </source>
</evidence>
<proteinExistence type="predicted"/>
<feature type="region of interest" description="Disordered" evidence="2">
    <location>
        <begin position="1"/>
        <end position="25"/>
    </location>
</feature>
<reference evidence="4" key="1">
    <citation type="submission" date="2021-05" db="EMBL/GenBank/DDBJ databases">
        <authorList>
            <person name="Alioto T."/>
            <person name="Alioto T."/>
            <person name="Gomez Garrido J."/>
        </authorList>
    </citation>
    <scope>NUCLEOTIDE SEQUENCE</scope>
</reference>
<evidence type="ECO:0000259" key="3">
    <source>
        <dbReference type="Pfam" id="PF04675"/>
    </source>
</evidence>
<dbReference type="SUPFAM" id="SSF117018">
    <property type="entry name" value="ATP-dependent DNA ligase DNA-binding domain"/>
    <property type="match status" value="1"/>
</dbReference>
<accession>A0A8D8C421</accession>
<dbReference type="AlphaFoldDB" id="A0A8D8C421"/>
<protein>
    <submittedName>
        <fullName evidence="4">DNA ligase 1</fullName>
    </submittedName>
</protein>
<evidence type="ECO:0000313" key="4">
    <source>
        <dbReference type="EMBL" id="CAG6486605.1"/>
    </source>
</evidence>
<dbReference type="GO" id="GO:0006281">
    <property type="term" value="P:DNA repair"/>
    <property type="evidence" value="ECO:0007669"/>
    <property type="project" value="InterPro"/>
</dbReference>
<keyword evidence="1 4" id="KW-0436">Ligase</keyword>
<dbReference type="EMBL" id="HBUE01104881">
    <property type="protein sequence ID" value="CAG6486605.1"/>
    <property type="molecule type" value="Transcribed_RNA"/>
</dbReference>
<dbReference type="GO" id="GO:0006310">
    <property type="term" value="P:DNA recombination"/>
    <property type="evidence" value="ECO:0007669"/>
    <property type="project" value="InterPro"/>
</dbReference>
<evidence type="ECO:0000256" key="1">
    <source>
        <dbReference type="ARBA" id="ARBA00022598"/>
    </source>
</evidence>
<name>A0A8D8C421_CULPI</name>
<organism evidence="4">
    <name type="scientific">Culex pipiens</name>
    <name type="common">House mosquito</name>
    <dbReference type="NCBI Taxonomy" id="7175"/>
    <lineage>
        <taxon>Eukaryota</taxon>
        <taxon>Metazoa</taxon>
        <taxon>Ecdysozoa</taxon>
        <taxon>Arthropoda</taxon>
        <taxon>Hexapoda</taxon>
        <taxon>Insecta</taxon>
        <taxon>Pterygota</taxon>
        <taxon>Neoptera</taxon>
        <taxon>Endopterygota</taxon>
        <taxon>Diptera</taxon>
        <taxon>Nematocera</taxon>
        <taxon>Culicoidea</taxon>
        <taxon>Culicidae</taxon>
        <taxon>Culicinae</taxon>
        <taxon>Culicini</taxon>
        <taxon>Culex</taxon>
        <taxon>Culex</taxon>
    </lineage>
</organism>
<dbReference type="Pfam" id="PF04675">
    <property type="entry name" value="DNA_ligase_A_N"/>
    <property type="match status" value="1"/>
</dbReference>
<sequence>MSFSTSAKRRRLRRVWPPPRTTGRSTIREKVLAKRRNGDVLGADVTDHRAAADDRDSGQLLLLGDSDSESGRSAGECVLKLEPACLAPAYAGVELDMTGVLVDDAIRQSTGRSLAQILMDAQTMADQSKSSHRMMFRPAPLSVKDVFGKLRKINKMTGTDDGQDSVDVCGGLTRFASVEKLPKAKVEDVALVLKTVH</sequence>
<feature type="domain" description="DNA ligase ATP-dependent N-terminal" evidence="3">
    <location>
        <begin position="78"/>
        <end position="169"/>
    </location>
</feature>
<dbReference type="InterPro" id="IPR012308">
    <property type="entry name" value="DNA_ligase_ATP-dep_N"/>
</dbReference>
<dbReference type="Gene3D" id="1.10.3260.10">
    <property type="entry name" value="DNA ligase, ATP-dependent, N-terminal domain"/>
    <property type="match status" value="1"/>
</dbReference>